<dbReference type="EMBL" id="LR022933">
    <property type="protein sequence ID" value="SVE92552.1"/>
    <property type="molecule type" value="mRNA"/>
</dbReference>
<evidence type="ECO:0000259" key="16">
    <source>
        <dbReference type="Pfam" id="PF04757"/>
    </source>
</evidence>
<evidence type="ECO:0000256" key="10">
    <source>
        <dbReference type="ARBA" id="ARBA00022927"/>
    </source>
</evidence>
<evidence type="ECO:0000256" key="5">
    <source>
        <dbReference type="ARBA" id="ARBA00022448"/>
    </source>
</evidence>
<evidence type="ECO:0000256" key="12">
    <source>
        <dbReference type="ARBA" id="ARBA00023136"/>
    </source>
</evidence>
<dbReference type="InterPro" id="IPR017375">
    <property type="entry name" value="PEX12"/>
</dbReference>
<comment type="function">
    <text evidence="15">Component of a retrotranslocation channel required for peroxisome organization by mediating export of the PEX5 receptor from peroxisomes to the cytosol, thereby promoting PEX5 recycling.</text>
</comment>
<evidence type="ECO:0000256" key="8">
    <source>
        <dbReference type="ARBA" id="ARBA00022771"/>
    </source>
</evidence>
<evidence type="ECO:0000313" key="18">
    <source>
        <dbReference type="EMBL" id="SVE92552.1"/>
    </source>
</evidence>
<keyword evidence="10" id="KW-0653">Protein transport</keyword>
<evidence type="ECO:0000256" key="11">
    <source>
        <dbReference type="ARBA" id="ARBA00022989"/>
    </source>
</evidence>
<dbReference type="GO" id="GO:1990429">
    <property type="term" value="C:peroxisomal importomer complex"/>
    <property type="evidence" value="ECO:0007669"/>
    <property type="project" value="TreeGrafter"/>
</dbReference>
<dbReference type="GO" id="GO:0004842">
    <property type="term" value="F:ubiquitin-protein transferase activity"/>
    <property type="evidence" value="ECO:0007669"/>
    <property type="project" value="TreeGrafter"/>
</dbReference>
<dbReference type="InterPro" id="IPR006845">
    <property type="entry name" value="Pex_N"/>
</dbReference>
<dbReference type="AlphaFoldDB" id="A0A4Y7NHD6"/>
<evidence type="ECO:0000256" key="1">
    <source>
        <dbReference type="ARBA" id="ARBA00004585"/>
    </source>
</evidence>
<dbReference type="GO" id="GO:0008270">
    <property type="term" value="F:zinc ion binding"/>
    <property type="evidence" value="ECO:0007669"/>
    <property type="project" value="UniProtKB-KW"/>
</dbReference>
<feature type="domain" description="RING-type" evidence="17">
    <location>
        <begin position="243"/>
        <end position="280"/>
    </location>
</feature>
<evidence type="ECO:0000256" key="14">
    <source>
        <dbReference type="ARBA" id="ARBA00029692"/>
    </source>
</evidence>
<dbReference type="Pfam" id="PF13923">
    <property type="entry name" value="zf-C3HC4_2"/>
    <property type="match status" value="1"/>
</dbReference>
<evidence type="ECO:0000256" key="6">
    <source>
        <dbReference type="ARBA" id="ARBA00022692"/>
    </source>
</evidence>
<dbReference type="Gene3D" id="3.30.40.10">
    <property type="entry name" value="Zinc/RING finger domain, C3HC4 (zinc finger)"/>
    <property type="match status" value="1"/>
</dbReference>
<evidence type="ECO:0000256" key="7">
    <source>
        <dbReference type="ARBA" id="ARBA00022723"/>
    </source>
</evidence>
<dbReference type="PANTHER" id="PTHR12888:SF0">
    <property type="entry name" value="PEROXISOME ASSEMBLY PROTEIN 12"/>
    <property type="match status" value="1"/>
</dbReference>
<reference evidence="18" key="1">
    <citation type="submission" date="2018-08" db="EMBL/GenBank/DDBJ databases">
        <authorList>
            <person name="Cornetti L."/>
        </authorList>
    </citation>
    <scope>NUCLEOTIDE SEQUENCE</scope>
    <source>
        <strain evidence="18">CH-H-2</strain>
    </source>
</reference>
<comment type="subcellular location">
    <subcellularLocation>
        <location evidence="1">Peroxisome membrane</location>
        <topology evidence="1">Multi-pass membrane protein</topology>
    </subcellularLocation>
</comment>
<dbReference type="InterPro" id="IPR001841">
    <property type="entry name" value="Znf_RING"/>
</dbReference>
<dbReference type="GO" id="GO:0005778">
    <property type="term" value="C:peroxisomal membrane"/>
    <property type="evidence" value="ECO:0007669"/>
    <property type="project" value="UniProtKB-SubCell"/>
</dbReference>
<dbReference type="CDD" id="cd16451">
    <property type="entry name" value="mRING_PEX12"/>
    <property type="match status" value="1"/>
</dbReference>
<keyword evidence="8" id="KW-0863">Zinc-finger</keyword>
<evidence type="ECO:0000256" key="2">
    <source>
        <dbReference type="ARBA" id="ARBA00004906"/>
    </source>
</evidence>
<keyword evidence="13 15" id="KW-0576">Peroxisome</keyword>
<name>A0A4Y7NHD6_9CRUS</name>
<dbReference type="PANTHER" id="PTHR12888">
    <property type="entry name" value="PEROXISOME ASSEMBLY PROTEIN 12 PEROXIN-12"/>
    <property type="match status" value="1"/>
</dbReference>
<dbReference type="SUPFAM" id="SSF57850">
    <property type="entry name" value="RING/U-box"/>
    <property type="match status" value="1"/>
</dbReference>
<protein>
    <recommendedName>
        <fullName evidence="4 15">Peroxisome assembly protein 12</fullName>
    </recommendedName>
    <alternativeName>
        <fullName evidence="14 15">Peroxin-12</fullName>
    </alternativeName>
</protein>
<gene>
    <name evidence="18" type="primary">EOG090X0AIN</name>
</gene>
<keyword evidence="12 15" id="KW-0472">Membrane</keyword>
<dbReference type="PIRSF" id="PIRSF038074">
    <property type="entry name" value="Peroxisome_assembly_p12"/>
    <property type="match status" value="1"/>
</dbReference>
<dbReference type="Pfam" id="PF04757">
    <property type="entry name" value="Pex2_Pex12"/>
    <property type="match status" value="1"/>
</dbReference>
<evidence type="ECO:0000256" key="4">
    <source>
        <dbReference type="ARBA" id="ARBA00018980"/>
    </source>
</evidence>
<evidence type="ECO:0000256" key="15">
    <source>
        <dbReference type="PIRNR" id="PIRNR038074"/>
    </source>
</evidence>
<dbReference type="GO" id="GO:0006513">
    <property type="term" value="P:protein monoubiquitination"/>
    <property type="evidence" value="ECO:0007669"/>
    <property type="project" value="TreeGrafter"/>
</dbReference>
<keyword evidence="6" id="KW-0812">Transmembrane</keyword>
<keyword evidence="11" id="KW-1133">Transmembrane helix</keyword>
<accession>A0A4Y7NHD6</accession>
<evidence type="ECO:0000256" key="9">
    <source>
        <dbReference type="ARBA" id="ARBA00022833"/>
    </source>
</evidence>
<comment type="similarity">
    <text evidence="3 15">Belongs to the pex2/pex10/pex12 family.</text>
</comment>
<comment type="pathway">
    <text evidence="2">Protein modification; protein ubiquitination.</text>
</comment>
<sequence>MAERGAHLSQLLLDSSRPSIFELVAQEGLNQALRGTIKFVFRVCANHYPETFGLSYRWANEIQLLFDCLLQNYYLRNHGASFAENFYGLERVTKDDVNLNPLGKLKSLISLTFFPYALSKLDSYFANQRHHTQTHPVMNFPSIRFLYDTVVLANWMLYTWGKSVTHSPILHVLGLKLKHSSESNNTGISLTKIIELSAFFIQFLEWWFSNQSSQAKSMLALPIPPPPHFIAQNQSSKRKCGACPLCQQQWKNECVLRVSGYVFCYRCILPYLKDNGKCPVSSLPATPNDLIRIFANTE</sequence>
<evidence type="ECO:0000259" key="17">
    <source>
        <dbReference type="Pfam" id="PF13923"/>
    </source>
</evidence>
<dbReference type="InterPro" id="IPR013083">
    <property type="entry name" value="Znf_RING/FYVE/PHD"/>
</dbReference>
<dbReference type="GO" id="GO:0016558">
    <property type="term" value="P:protein import into peroxisome matrix"/>
    <property type="evidence" value="ECO:0007669"/>
    <property type="project" value="UniProtKB-UniRule"/>
</dbReference>
<evidence type="ECO:0000256" key="3">
    <source>
        <dbReference type="ARBA" id="ARBA00008704"/>
    </source>
</evidence>
<evidence type="ECO:0000256" key="13">
    <source>
        <dbReference type="ARBA" id="ARBA00023140"/>
    </source>
</evidence>
<organism evidence="18">
    <name type="scientific">Megafenestra aurita</name>
    <dbReference type="NCBI Taxonomy" id="2291010"/>
    <lineage>
        <taxon>Eukaryota</taxon>
        <taxon>Metazoa</taxon>
        <taxon>Ecdysozoa</taxon>
        <taxon>Arthropoda</taxon>
        <taxon>Crustacea</taxon>
        <taxon>Branchiopoda</taxon>
        <taxon>Diplostraca</taxon>
        <taxon>Cladocera</taxon>
        <taxon>Anomopoda</taxon>
        <taxon>Daphniidae</taxon>
        <taxon>Megafenestra</taxon>
    </lineage>
</organism>
<keyword evidence="9" id="KW-0862">Zinc</keyword>
<proteinExistence type="evidence at transcript level"/>
<dbReference type="FunFam" id="3.30.40.10:FF:000634">
    <property type="entry name" value="Peroxisome assembly protein 12"/>
    <property type="match status" value="1"/>
</dbReference>
<keyword evidence="7" id="KW-0479">Metal-binding</keyword>
<feature type="domain" description="Pex N-terminal" evidence="16">
    <location>
        <begin position="27"/>
        <end position="209"/>
    </location>
</feature>
<keyword evidence="5" id="KW-0813">Transport</keyword>